<accession>A0ABP7EWT5</accession>
<dbReference type="EMBL" id="BAABDT010000001">
    <property type="protein sequence ID" value="GAA3726060.1"/>
    <property type="molecule type" value="Genomic_DNA"/>
</dbReference>
<protein>
    <recommendedName>
        <fullName evidence="3">Bacteriocin</fullName>
    </recommendedName>
</protein>
<reference evidence="2" key="1">
    <citation type="journal article" date="2019" name="Int. J. Syst. Evol. Microbiol.">
        <title>The Global Catalogue of Microorganisms (GCM) 10K type strain sequencing project: providing services to taxonomists for standard genome sequencing and annotation.</title>
        <authorList>
            <consortium name="The Broad Institute Genomics Platform"/>
            <consortium name="The Broad Institute Genome Sequencing Center for Infectious Disease"/>
            <person name="Wu L."/>
            <person name="Ma J."/>
        </authorList>
    </citation>
    <scope>NUCLEOTIDE SEQUENCE [LARGE SCALE GENOMIC DNA]</scope>
    <source>
        <strain evidence="2">JCM 17336</strain>
    </source>
</reference>
<keyword evidence="2" id="KW-1185">Reference proteome</keyword>
<proteinExistence type="predicted"/>
<sequence>MKKINLKSINEGMKREEMRMIKGGCGCGAGLGSSCIPNSPVFNCAAPLKCIPKPLFPGDTFTAVCS</sequence>
<evidence type="ECO:0008006" key="3">
    <source>
        <dbReference type="Google" id="ProtNLM"/>
    </source>
</evidence>
<dbReference type="RefSeq" id="WP_198854716.1">
    <property type="nucleotide sequence ID" value="NZ_BAABDT010000001.1"/>
</dbReference>
<gene>
    <name evidence="1" type="ORF">GCM10022422_04320</name>
</gene>
<dbReference type="Proteomes" id="UP001501367">
    <property type="component" value="Unassembled WGS sequence"/>
</dbReference>
<organism evidence="1 2">
    <name type="scientific">Flavobacterium ginsengisoli</name>
    <dbReference type="NCBI Taxonomy" id="871694"/>
    <lineage>
        <taxon>Bacteria</taxon>
        <taxon>Pseudomonadati</taxon>
        <taxon>Bacteroidota</taxon>
        <taxon>Flavobacteriia</taxon>
        <taxon>Flavobacteriales</taxon>
        <taxon>Flavobacteriaceae</taxon>
        <taxon>Flavobacterium</taxon>
    </lineage>
</organism>
<comment type="caution">
    <text evidence="1">The sequence shown here is derived from an EMBL/GenBank/DDBJ whole genome shotgun (WGS) entry which is preliminary data.</text>
</comment>
<name>A0ABP7EWT5_9FLAO</name>
<evidence type="ECO:0000313" key="1">
    <source>
        <dbReference type="EMBL" id="GAA3726060.1"/>
    </source>
</evidence>
<evidence type="ECO:0000313" key="2">
    <source>
        <dbReference type="Proteomes" id="UP001501367"/>
    </source>
</evidence>
<dbReference type="PROSITE" id="PS51257">
    <property type="entry name" value="PROKAR_LIPOPROTEIN"/>
    <property type="match status" value="1"/>
</dbReference>